<dbReference type="EMBL" id="JAPDRQ010000026">
    <property type="protein sequence ID" value="KAJ9661066.1"/>
    <property type="molecule type" value="Genomic_DNA"/>
</dbReference>
<reference evidence="1" key="1">
    <citation type="submission" date="2022-10" db="EMBL/GenBank/DDBJ databases">
        <title>Culturing micro-colonial fungi from biological soil crusts in the Mojave desert and describing Neophaeococcomyces mojavensis, and introducing the new genera and species Taxawa tesnikishii.</title>
        <authorList>
            <person name="Kurbessoian T."/>
            <person name="Stajich J.E."/>
        </authorList>
    </citation>
    <scope>NUCLEOTIDE SEQUENCE</scope>
    <source>
        <strain evidence="1">JES_112</strain>
    </source>
</reference>
<organism evidence="1 2">
    <name type="scientific">Neophaeococcomyces mojaviensis</name>
    <dbReference type="NCBI Taxonomy" id="3383035"/>
    <lineage>
        <taxon>Eukaryota</taxon>
        <taxon>Fungi</taxon>
        <taxon>Dikarya</taxon>
        <taxon>Ascomycota</taxon>
        <taxon>Pezizomycotina</taxon>
        <taxon>Eurotiomycetes</taxon>
        <taxon>Chaetothyriomycetidae</taxon>
        <taxon>Chaetothyriales</taxon>
        <taxon>Chaetothyriales incertae sedis</taxon>
        <taxon>Neophaeococcomyces</taxon>
    </lineage>
</organism>
<keyword evidence="2" id="KW-1185">Reference proteome</keyword>
<gene>
    <name evidence="1" type="ORF">H2198_002225</name>
</gene>
<name>A0ACC3AEY4_9EURO</name>
<protein>
    <submittedName>
        <fullName evidence="1">Uncharacterized protein</fullName>
    </submittedName>
</protein>
<proteinExistence type="predicted"/>
<sequence length="160" mass="17455">MTSYKDKISLCEKKLGYSFKDDLLCLEALQTSGNPLSWNDRTVNKNDRLAILGETLLKSYLCNKWFEAGRTKGEWSAAEQAVVKNTNLARVGFEKGLEACIILNPGTDKASDKTMSTTLEALIGAAYRDSGNDGLAKVVEVLGLDHEFLHSVASPSPSHS</sequence>
<accession>A0ACC3AEY4</accession>
<dbReference type="Proteomes" id="UP001172386">
    <property type="component" value="Unassembled WGS sequence"/>
</dbReference>
<evidence type="ECO:0000313" key="2">
    <source>
        <dbReference type="Proteomes" id="UP001172386"/>
    </source>
</evidence>
<evidence type="ECO:0000313" key="1">
    <source>
        <dbReference type="EMBL" id="KAJ9661066.1"/>
    </source>
</evidence>
<comment type="caution">
    <text evidence="1">The sequence shown here is derived from an EMBL/GenBank/DDBJ whole genome shotgun (WGS) entry which is preliminary data.</text>
</comment>